<dbReference type="PANTHER" id="PTHR13774">
    <property type="entry name" value="PHENAZINE BIOSYNTHESIS PROTEIN"/>
    <property type="match status" value="1"/>
</dbReference>
<dbReference type="KEGG" id="cia:BEN51_10755"/>
<dbReference type="GO" id="GO:0005737">
    <property type="term" value="C:cytoplasm"/>
    <property type="evidence" value="ECO:0007669"/>
    <property type="project" value="TreeGrafter"/>
</dbReference>
<name>A0A343JEI7_9CLOT</name>
<dbReference type="Proteomes" id="UP000264883">
    <property type="component" value="Chromosome"/>
</dbReference>
<keyword evidence="2" id="KW-0413">Isomerase</keyword>
<evidence type="ECO:0000256" key="1">
    <source>
        <dbReference type="ARBA" id="ARBA00008270"/>
    </source>
</evidence>
<evidence type="ECO:0000256" key="2">
    <source>
        <dbReference type="ARBA" id="ARBA00023235"/>
    </source>
</evidence>
<dbReference type="AlphaFoldDB" id="A0A343JEI7"/>
<proteinExistence type="inferred from homology"/>
<dbReference type="OrthoDB" id="9788221at2"/>
<dbReference type="Pfam" id="PF02567">
    <property type="entry name" value="PhzC-PhzF"/>
    <property type="match status" value="1"/>
</dbReference>
<feature type="active site" evidence="3">
    <location>
        <position position="51"/>
    </location>
</feature>
<evidence type="ECO:0000313" key="4">
    <source>
        <dbReference type="EMBL" id="ASW43945.1"/>
    </source>
</evidence>
<dbReference type="PANTHER" id="PTHR13774:SF17">
    <property type="entry name" value="PHENAZINE BIOSYNTHESIS-LIKE DOMAIN-CONTAINING PROTEIN"/>
    <property type="match status" value="1"/>
</dbReference>
<protein>
    <submittedName>
        <fullName evidence="4">Phenazine biosynthesis protein PhzF</fullName>
    </submittedName>
</protein>
<dbReference type="NCBIfam" id="TIGR00654">
    <property type="entry name" value="PhzF_family"/>
    <property type="match status" value="1"/>
</dbReference>
<accession>A0A343JEI7</accession>
<dbReference type="EMBL" id="CP016786">
    <property type="protein sequence ID" value="ASW43945.1"/>
    <property type="molecule type" value="Genomic_DNA"/>
</dbReference>
<dbReference type="GO" id="GO:0016853">
    <property type="term" value="F:isomerase activity"/>
    <property type="evidence" value="ECO:0007669"/>
    <property type="project" value="UniProtKB-KW"/>
</dbReference>
<organism evidence="4 5">
    <name type="scientific">Clostridium isatidis</name>
    <dbReference type="NCBI Taxonomy" id="182773"/>
    <lineage>
        <taxon>Bacteria</taxon>
        <taxon>Bacillati</taxon>
        <taxon>Bacillota</taxon>
        <taxon>Clostridia</taxon>
        <taxon>Eubacteriales</taxon>
        <taxon>Clostridiaceae</taxon>
        <taxon>Clostridium</taxon>
    </lineage>
</organism>
<dbReference type="InterPro" id="IPR003719">
    <property type="entry name" value="Phenazine_PhzF-like"/>
</dbReference>
<dbReference type="Gene3D" id="3.10.310.10">
    <property type="entry name" value="Diaminopimelate Epimerase, Chain A, domain 1"/>
    <property type="match status" value="2"/>
</dbReference>
<evidence type="ECO:0000313" key="5">
    <source>
        <dbReference type="Proteomes" id="UP000264883"/>
    </source>
</evidence>
<keyword evidence="5" id="KW-1185">Reference proteome</keyword>
<reference evidence="4 5" key="1">
    <citation type="submission" date="2016-08" db="EMBL/GenBank/DDBJ databases">
        <title>Complete Genome Sequence Of The Indigo Reducing Clostridium isatidis DSM15098.</title>
        <authorList>
            <person name="Little G.T."/>
            <person name="Minton N.P."/>
        </authorList>
    </citation>
    <scope>NUCLEOTIDE SEQUENCE [LARGE SCALE GENOMIC DNA]</scope>
    <source>
        <strain evidence="4 5">DSM 15098</strain>
    </source>
</reference>
<comment type="similarity">
    <text evidence="1">Belongs to the PhzF family.</text>
</comment>
<dbReference type="PIRSF" id="PIRSF016184">
    <property type="entry name" value="PhzC_PhzF"/>
    <property type="match status" value="1"/>
</dbReference>
<evidence type="ECO:0000256" key="3">
    <source>
        <dbReference type="PIRSR" id="PIRSR016184-1"/>
    </source>
</evidence>
<dbReference type="SUPFAM" id="SSF54506">
    <property type="entry name" value="Diaminopimelate epimerase-like"/>
    <property type="match status" value="1"/>
</dbReference>
<sequence length="283" mass="32114">MGDIMNRIKIYQVDAFTDEVFKGNPAGVCILEEELNEELMKNIAQEMNLSETAFVRPIDTDDIGSCSLFSLRWFTPEVEVDLCGHGTIAASKVLFEEYNFKAKEIKYETKSGFLRAKKEGSKISLDFPIDKALDYKLDKEFPYALGLKEFKKIIIGEKTKKAVIEVESKEKIIKLRPDFEKLKLLNSDNSIKGIGVTCRDGEKYDFISRYFNPWGGVNEDPVTGALHSLLASYWSSILNKREMIAYQASNRGGEILIELLEKDRVKLSGDSVIVLKGEINLYH</sequence>
<gene>
    <name evidence="4" type="ORF">BEN51_10755</name>
</gene>